<dbReference type="InterPro" id="IPR001787">
    <property type="entry name" value="Ribosomal_bL21"/>
</dbReference>
<comment type="similarity">
    <text evidence="4">Belongs to the bacterial ribosomal protein bL21 family.</text>
</comment>
<evidence type="ECO:0000256" key="2">
    <source>
        <dbReference type="ARBA" id="ARBA00023274"/>
    </source>
</evidence>
<comment type="function">
    <text evidence="4">This protein binds to 23S rRNA in the presence of protein L20.</text>
</comment>
<dbReference type="Pfam" id="PF00829">
    <property type="entry name" value="Ribosomal_L21p"/>
    <property type="match status" value="1"/>
</dbReference>
<evidence type="ECO:0000256" key="4">
    <source>
        <dbReference type="RuleBase" id="RU000562"/>
    </source>
</evidence>
<sequence>MKYAVISIKGNQYKVAEGDEILVDKISQDKLNPDVLLLVEGEKVKIGKPKLVDIKVKLKIVKDLEKGEKLYIKKFKAKSRYRRK</sequence>
<dbReference type="GO" id="GO:1990904">
    <property type="term" value="C:ribonucleoprotein complex"/>
    <property type="evidence" value="ECO:0007669"/>
    <property type="project" value="UniProtKB-KW"/>
</dbReference>
<dbReference type="InterPro" id="IPR036164">
    <property type="entry name" value="bL21-like_sf"/>
</dbReference>
<dbReference type="AlphaFoldDB" id="A0A1F7XID2"/>
<dbReference type="Proteomes" id="UP000179013">
    <property type="component" value="Unassembled WGS sequence"/>
</dbReference>
<protein>
    <recommendedName>
        <fullName evidence="3 4">50S ribosomal protein L21</fullName>
    </recommendedName>
</protein>
<comment type="caution">
    <text evidence="5">The sequence shown here is derived from an EMBL/GenBank/DDBJ whole genome shotgun (WGS) entry which is preliminary data.</text>
</comment>
<keyword evidence="2 4" id="KW-0687">Ribonucleoprotein</keyword>
<dbReference type="GO" id="GO:0005737">
    <property type="term" value="C:cytoplasm"/>
    <property type="evidence" value="ECO:0007669"/>
    <property type="project" value="UniProtKB-ARBA"/>
</dbReference>
<dbReference type="NCBIfam" id="TIGR00061">
    <property type="entry name" value="L21"/>
    <property type="match status" value="1"/>
</dbReference>
<keyword evidence="4" id="KW-0699">rRNA-binding</keyword>
<organism evidence="5 6">
    <name type="scientific">Candidatus Woesebacteria bacterium RBG_16_39_8b</name>
    <dbReference type="NCBI Taxonomy" id="1802482"/>
    <lineage>
        <taxon>Bacteria</taxon>
        <taxon>Candidatus Woeseibacteriota</taxon>
    </lineage>
</organism>
<dbReference type="EMBL" id="MGFU01000002">
    <property type="protein sequence ID" value="OGM14776.1"/>
    <property type="molecule type" value="Genomic_DNA"/>
</dbReference>
<reference evidence="5 6" key="1">
    <citation type="journal article" date="2016" name="Nat. Commun.">
        <title>Thousands of microbial genomes shed light on interconnected biogeochemical processes in an aquifer system.</title>
        <authorList>
            <person name="Anantharaman K."/>
            <person name="Brown C.T."/>
            <person name="Hug L.A."/>
            <person name="Sharon I."/>
            <person name="Castelle C.J."/>
            <person name="Probst A.J."/>
            <person name="Thomas B.C."/>
            <person name="Singh A."/>
            <person name="Wilkins M.J."/>
            <person name="Karaoz U."/>
            <person name="Brodie E.L."/>
            <person name="Williams K.H."/>
            <person name="Hubbard S.S."/>
            <person name="Banfield J.F."/>
        </authorList>
    </citation>
    <scope>NUCLEOTIDE SEQUENCE [LARGE SCALE GENOMIC DNA]</scope>
</reference>
<dbReference type="GO" id="GO:0019843">
    <property type="term" value="F:rRNA binding"/>
    <property type="evidence" value="ECO:0007669"/>
    <property type="project" value="UniProtKB-KW"/>
</dbReference>
<dbReference type="GO" id="GO:0003735">
    <property type="term" value="F:structural constituent of ribosome"/>
    <property type="evidence" value="ECO:0007669"/>
    <property type="project" value="InterPro"/>
</dbReference>
<gene>
    <name evidence="5" type="ORF">A2V80_01160</name>
</gene>
<keyword evidence="4" id="KW-0694">RNA-binding</keyword>
<evidence type="ECO:0000256" key="3">
    <source>
        <dbReference type="ARBA" id="ARBA00035483"/>
    </source>
</evidence>
<feature type="non-terminal residue" evidence="5">
    <location>
        <position position="84"/>
    </location>
</feature>
<dbReference type="GO" id="GO:0005840">
    <property type="term" value="C:ribosome"/>
    <property type="evidence" value="ECO:0007669"/>
    <property type="project" value="UniProtKB-KW"/>
</dbReference>
<dbReference type="SUPFAM" id="SSF141091">
    <property type="entry name" value="L21p-like"/>
    <property type="match status" value="1"/>
</dbReference>
<name>A0A1F7XID2_9BACT</name>
<accession>A0A1F7XID2</accession>
<dbReference type="GO" id="GO:0006412">
    <property type="term" value="P:translation"/>
    <property type="evidence" value="ECO:0007669"/>
    <property type="project" value="InterPro"/>
</dbReference>
<dbReference type="InterPro" id="IPR028909">
    <property type="entry name" value="bL21-like"/>
</dbReference>
<evidence type="ECO:0000313" key="6">
    <source>
        <dbReference type="Proteomes" id="UP000179013"/>
    </source>
</evidence>
<evidence type="ECO:0000313" key="5">
    <source>
        <dbReference type="EMBL" id="OGM14776.1"/>
    </source>
</evidence>
<evidence type="ECO:0000256" key="1">
    <source>
        <dbReference type="ARBA" id="ARBA00022980"/>
    </source>
</evidence>
<proteinExistence type="inferred from homology"/>
<keyword evidence="1 4" id="KW-0689">Ribosomal protein</keyword>